<reference evidence="2 3" key="1">
    <citation type="journal article" date="2019" name="Sci. Rep.">
        <title>Orb-weaving spider Araneus ventricosus genome elucidates the spidroin gene catalogue.</title>
        <authorList>
            <person name="Kono N."/>
            <person name="Nakamura H."/>
            <person name="Ohtoshi R."/>
            <person name="Moran D.A.P."/>
            <person name="Shinohara A."/>
            <person name="Yoshida Y."/>
            <person name="Fujiwara M."/>
            <person name="Mori M."/>
            <person name="Tomita M."/>
            <person name="Arakawa K."/>
        </authorList>
    </citation>
    <scope>NUCLEOTIDE SEQUENCE [LARGE SCALE GENOMIC DNA]</scope>
</reference>
<feature type="compositionally biased region" description="Polar residues" evidence="1">
    <location>
        <begin position="27"/>
        <end position="47"/>
    </location>
</feature>
<evidence type="ECO:0000313" key="2">
    <source>
        <dbReference type="EMBL" id="GBN93219.1"/>
    </source>
</evidence>
<evidence type="ECO:0000256" key="1">
    <source>
        <dbReference type="SAM" id="MobiDB-lite"/>
    </source>
</evidence>
<protein>
    <submittedName>
        <fullName evidence="2">Uncharacterized protein</fullName>
    </submittedName>
</protein>
<comment type="caution">
    <text evidence="2">The sequence shown here is derived from an EMBL/GenBank/DDBJ whole genome shotgun (WGS) entry which is preliminary data.</text>
</comment>
<feature type="region of interest" description="Disordered" evidence="1">
    <location>
        <begin position="27"/>
        <end position="61"/>
    </location>
</feature>
<gene>
    <name evidence="2" type="ORF">AVEN_216939_1</name>
</gene>
<sequence length="61" mass="6778">MLTVMLSSEAAFLELGATASMQPLNNTDCHGFNRSSSPTGNAEYNPNQDEEREEARQEYHS</sequence>
<evidence type="ECO:0000313" key="3">
    <source>
        <dbReference type="Proteomes" id="UP000499080"/>
    </source>
</evidence>
<dbReference type="Proteomes" id="UP000499080">
    <property type="component" value="Unassembled WGS sequence"/>
</dbReference>
<accession>A0A4Y2T1B2</accession>
<keyword evidence="3" id="KW-1185">Reference proteome</keyword>
<dbReference type="EMBL" id="BGPR01024843">
    <property type="protein sequence ID" value="GBN93219.1"/>
    <property type="molecule type" value="Genomic_DNA"/>
</dbReference>
<proteinExistence type="predicted"/>
<dbReference type="AlphaFoldDB" id="A0A4Y2T1B2"/>
<name>A0A4Y2T1B2_ARAVE</name>
<organism evidence="2 3">
    <name type="scientific">Araneus ventricosus</name>
    <name type="common">Orbweaver spider</name>
    <name type="synonym">Epeira ventricosa</name>
    <dbReference type="NCBI Taxonomy" id="182803"/>
    <lineage>
        <taxon>Eukaryota</taxon>
        <taxon>Metazoa</taxon>
        <taxon>Ecdysozoa</taxon>
        <taxon>Arthropoda</taxon>
        <taxon>Chelicerata</taxon>
        <taxon>Arachnida</taxon>
        <taxon>Araneae</taxon>
        <taxon>Araneomorphae</taxon>
        <taxon>Entelegynae</taxon>
        <taxon>Araneoidea</taxon>
        <taxon>Araneidae</taxon>
        <taxon>Araneus</taxon>
    </lineage>
</organism>